<gene>
    <name evidence="2" type="ORF">SS50377_11837</name>
</gene>
<proteinExistence type="predicted"/>
<dbReference type="EMBL" id="KI546009">
    <property type="protein sequence ID" value="EST48029.1"/>
    <property type="molecule type" value="Genomic_DNA"/>
</dbReference>
<sequence>MSLLYEQIGLRYNKYWIRRQKIVLLLDDMSGSSVSQTTTESDFYKLIIQRRHLGIWATISCLYSIKILYVPFRQLFTAFLLMNGLKEEHIKYIFEDIGRITSQEFESKQFIEL</sequence>
<organism evidence="2">
    <name type="scientific">Spironucleus salmonicida</name>
    <dbReference type="NCBI Taxonomy" id="348837"/>
    <lineage>
        <taxon>Eukaryota</taxon>
        <taxon>Metamonada</taxon>
        <taxon>Diplomonadida</taxon>
        <taxon>Hexamitidae</taxon>
        <taxon>Hexamitinae</taxon>
        <taxon>Spironucleus</taxon>
    </lineage>
</organism>
<feature type="non-terminal residue" evidence="2">
    <location>
        <position position="113"/>
    </location>
</feature>
<feature type="transmembrane region" description="Helical" evidence="1">
    <location>
        <begin position="53"/>
        <end position="72"/>
    </location>
</feature>
<evidence type="ECO:0000313" key="2">
    <source>
        <dbReference type="EMBL" id="EST48029.1"/>
    </source>
</evidence>
<dbReference type="AlphaFoldDB" id="V6M3Y5"/>
<accession>V6M3Y5</accession>
<keyword evidence="1" id="KW-1133">Transmembrane helix</keyword>
<name>V6M3Y5_9EUKA</name>
<reference evidence="2" key="1">
    <citation type="journal article" date="2014" name="PLoS Genet.">
        <title>The Genome of Spironucleus salmonicida Highlights a Fish Pathogen Adapted to Fluctuating Environments.</title>
        <authorList>
            <person name="Xu F."/>
            <person name="Jerlstrom-Hultqvist J."/>
            <person name="Einarsson E."/>
            <person name="Astvaldsson A."/>
            <person name="Svard S.G."/>
            <person name="Andersson J.O."/>
        </authorList>
    </citation>
    <scope>NUCLEOTIDE SEQUENCE</scope>
</reference>
<keyword evidence="1" id="KW-0472">Membrane</keyword>
<evidence type="ECO:0000256" key="1">
    <source>
        <dbReference type="SAM" id="Phobius"/>
    </source>
</evidence>
<dbReference type="VEuPathDB" id="GiardiaDB:SS50377_25605"/>
<keyword evidence="1" id="KW-0812">Transmembrane</keyword>
<protein>
    <submittedName>
        <fullName evidence="2">Uncharacterized protein</fullName>
    </submittedName>
</protein>